<comment type="caution">
    <text evidence="1">The sequence shown here is derived from an EMBL/GenBank/DDBJ whole genome shotgun (WGS) entry which is preliminary data.</text>
</comment>
<reference evidence="1 2" key="1">
    <citation type="submission" date="2018-11" db="EMBL/GenBank/DDBJ databases">
        <title>Genome sequences of Natronomonas sp. CBA1133.</title>
        <authorList>
            <person name="Roh S.W."/>
            <person name="Cha I.-T."/>
        </authorList>
    </citation>
    <scope>NUCLEOTIDE SEQUENCE [LARGE SCALE GENOMIC DNA]</scope>
    <source>
        <strain evidence="1 2">CBA1133</strain>
    </source>
</reference>
<dbReference type="AlphaFoldDB" id="A0AAJ4UUU1"/>
<name>A0AAJ4UUU1_9EURY</name>
<dbReference type="RefSeq" id="WP_075937545.1">
    <property type="nucleotide sequence ID" value="NZ_BDJH01000002.1"/>
</dbReference>
<dbReference type="InterPro" id="IPR054383">
    <property type="entry name" value="PspAB-like"/>
</dbReference>
<dbReference type="Proteomes" id="UP000270581">
    <property type="component" value="Unassembled WGS sequence"/>
</dbReference>
<protein>
    <submittedName>
        <fullName evidence="1">Uncharacterized protein</fullName>
    </submittedName>
</protein>
<proteinExistence type="predicted"/>
<evidence type="ECO:0000313" key="1">
    <source>
        <dbReference type="EMBL" id="RNJ25298.1"/>
    </source>
</evidence>
<gene>
    <name evidence="1" type="ORF">Nmn1133_00320</name>
</gene>
<evidence type="ECO:0000313" key="2">
    <source>
        <dbReference type="Proteomes" id="UP000270581"/>
    </source>
</evidence>
<accession>A0AAJ4UUU1</accession>
<organism evidence="1 2">
    <name type="scientific">Halosegnis longus</name>
    <dbReference type="NCBI Taxonomy" id="2216012"/>
    <lineage>
        <taxon>Archaea</taxon>
        <taxon>Methanobacteriati</taxon>
        <taxon>Methanobacteriota</taxon>
        <taxon>Stenosarchaea group</taxon>
        <taxon>Halobacteria</taxon>
        <taxon>Halobacteriales</taxon>
        <taxon>Natronomonadaceae</taxon>
        <taxon>Halosegnis</taxon>
    </lineage>
</organism>
<dbReference type="EMBL" id="RJJC01000001">
    <property type="protein sequence ID" value="RNJ25298.1"/>
    <property type="molecule type" value="Genomic_DNA"/>
</dbReference>
<keyword evidence="2" id="KW-1185">Reference proteome</keyword>
<sequence length="207" mass="22833">MGLFDSVKQALGVAAEADATREGDPEALFDLSTAAVTMEAQLDFAPADEAALCFSGVDSTAFTDARDEVAAVLDAGESETGTVFEFRTDAHGYDWVVLADTEFEDLVTSVHFAADTMQESGFGSRLLAAAFPFERDNTVAYWLYSFRRGSYYPFVPTGDRNHDSSTEFKLESVLGSELTIEEDKEYWYPMWPEGDARPWGRPLEPGE</sequence>
<dbReference type="Pfam" id="PF22742">
    <property type="entry name" value="PspAB"/>
    <property type="match status" value="1"/>
</dbReference>